<dbReference type="Gene3D" id="1.20.1600.10">
    <property type="entry name" value="Outer membrane efflux proteins (OEP)"/>
    <property type="match status" value="1"/>
</dbReference>
<keyword evidence="2" id="KW-0812">Transmembrane</keyword>
<dbReference type="InterPro" id="IPR003423">
    <property type="entry name" value="OMP_efflux"/>
</dbReference>
<name>A0A9W6LT52_9HYPH</name>
<dbReference type="InterPro" id="IPR010131">
    <property type="entry name" value="MdtP/NodT-like"/>
</dbReference>
<dbReference type="Proteomes" id="UP001144323">
    <property type="component" value="Unassembled WGS sequence"/>
</dbReference>
<keyword evidence="4" id="KW-0808">Transferase</keyword>
<dbReference type="GO" id="GO:0015562">
    <property type="term" value="F:efflux transmembrane transporter activity"/>
    <property type="evidence" value="ECO:0007669"/>
    <property type="project" value="InterPro"/>
</dbReference>
<comment type="caution">
    <text evidence="4">The sequence shown here is derived from an EMBL/GenBank/DDBJ whole genome shotgun (WGS) entry which is preliminary data.</text>
</comment>
<evidence type="ECO:0000256" key="1">
    <source>
        <dbReference type="ARBA" id="ARBA00007613"/>
    </source>
</evidence>
<proteinExistence type="inferred from homology"/>
<dbReference type="AlphaFoldDB" id="A0A9W6LT52"/>
<dbReference type="EMBL" id="BSEC01000001">
    <property type="protein sequence ID" value="GLI94162.1"/>
    <property type="molecule type" value="Genomic_DNA"/>
</dbReference>
<comment type="similarity">
    <text evidence="1 2">Belongs to the outer membrane factor (OMF) (TC 1.B.17) family.</text>
</comment>
<dbReference type="Pfam" id="PF02321">
    <property type="entry name" value="OEP"/>
    <property type="match status" value="2"/>
</dbReference>
<evidence type="ECO:0000256" key="3">
    <source>
        <dbReference type="SAM" id="MobiDB-lite"/>
    </source>
</evidence>
<dbReference type="SUPFAM" id="SSF56954">
    <property type="entry name" value="Outer membrane efflux proteins (OEP)"/>
    <property type="match status" value="1"/>
</dbReference>
<dbReference type="GO" id="GO:0016301">
    <property type="term" value="F:kinase activity"/>
    <property type="evidence" value="ECO:0007669"/>
    <property type="project" value="UniProtKB-KW"/>
</dbReference>
<keyword evidence="2" id="KW-0564">Palmitate</keyword>
<keyword evidence="2" id="KW-0472">Membrane</keyword>
<accession>A0A9W6LT52</accession>
<dbReference type="Gene3D" id="2.20.200.10">
    <property type="entry name" value="Outer membrane efflux proteins (OEP)"/>
    <property type="match status" value="1"/>
</dbReference>
<evidence type="ECO:0000313" key="5">
    <source>
        <dbReference type="Proteomes" id="UP001144323"/>
    </source>
</evidence>
<keyword evidence="4" id="KW-0418">Kinase</keyword>
<keyword evidence="2" id="KW-0449">Lipoprotein</keyword>
<dbReference type="PROSITE" id="PS51257">
    <property type="entry name" value="PROKAR_LIPOPROTEIN"/>
    <property type="match status" value="1"/>
</dbReference>
<feature type="chain" id="PRO_5041020128" evidence="2">
    <location>
        <begin position="23"/>
        <end position="509"/>
    </location>
</feature>
<protein>
    <submittedName>
        <fullName evidence="4">Histidine kinase</fullName>
    </submittedName>
</protein>
<feature type="region of interest" description="Disordered" evidence="3">
    <location>
        <begin position="34"/>
        <end position="56"/>
    </location>
</feature>
<gene>
    <name evidence="4" type="ORF">LMG27198_31540</name>
</gene>
<keyword evidence="2" id="KW-0732">Signal</keyword>
<sequence length="509" mass="55138">MTRLRRRLATQAASILALMAMAALSACNVGPDFATPPTPEAKHFTPEPTASPGEGQRFAENRDIPADWWTVFKSKPLDSLVRESLQNNPSLHAAEAAVRVAYFNAEAQKGGFSPQIFFNSNDSTNLQSNDRALSSINQTIYNQMYPSPANVLYNLPVPNVQNPPTANYALLLKQFTISYTPDIWGGIARSVESAQAQTEQQRWQYEAAQLALTTNVIVAAIQEASIRGQIDATNHIITILRESLEILNRQYSFGSIAKADVIAQEAALAQAEETLPPLEKQLAIQRDLLTALAGRYTFEGPGESFQLASFKLPATVPVSVPSKLVAQRPDVRAAEAALHQASANVGVATANRLPNITLSANLGASAFKVTELFMPGTGLYTAAANISQPIFDGMTLLNKQKAAEAALEQADAQYRSTVVNAFQNVTDSLRALQADAKAVSTARKSEDAAKRNLDIVRMQLKYGQVSQIAVLYAQRTYLIASLSLVQAEATRLSDTAALFMALGGGWWNR</sequence>
<reference evidence="4" key="1">
    <citation type="journal article" date="2023" name="Int. J. Syst. Evol. Microbiol.">
        <title>Methylocystis iwaonis sp. nov., a type II methane-oxidizing bacterium from surface soil of a rice paddy field in Japan, and emended description of the genus Methylocystis (ex Whittenbury et al. 1970) Bowman et al. 1993.</title>
        <authorList>
            <person name="Kaise H."/>
            <person name="Sawadogo J.B."/>
            <person name="Alam M.S."/>
            <person name="Ueno C."/>
            <person name="Dianou D."/>
            <person name="Shinjo R."/>
            <person name="Asakawa S."/>
        </authorList>
    </citation>
    <scope>NUCLEOTIDE SEQUENCE</scope>
    <source>
        <strain evidence="4">LMG27198</strain>
    </source>
</reference>
<dbReference type="NCBIfam" id="TIGR01845">
    <property type="entry name" value="outer_NodT"/>
    <property type="match status" value="1"/>
</dbReference>
<keyword evidence="2" id="KW-1134">Transmembrane beta strand</keyword>
<organism evidence="4 5">
    <name type="scientific">Methylocystis echinoides</name>
    <dbReference type="NCBI Taxonomy" id="29468"/>
    <lineage>
        <taxon>Bacteria</taxon>
        <taxon>Pseudomonadati</taxon>
        <taxon>Pseudomonadota</taxon>
        <taxon>Alphaproteobacteria</taxon>
        <taxon>Hyphomicrobiales</taxon>
        <taxon>Methylocystaceae</taxon>
        <taxon>Methylocystis</taxon>
    </lineage>
</organism>
<dbReference type="GO" id="GO:0005886">
    <property type="term" value="C:plasma membrane"/>
    <property type="evidence" value="ECO:0007669"/>
    <property type="project" value="UniProtKB-SubCell"/>
</dbReference>
<dbReference type="RefSeq" id="WP_281804177.1">
    <property type="nucleotide sequence ID" value="NZ_BSEC01000001.1"/>
</dbReference>
<dbReference type="PANTHER" id="PTHR30203">
    <property type="entry name" value="OUTER MEMBRANE CATION EFFLUX PROTEIN"/>
    <property type="match status" value="1"/>
</dbReference>
<feature type="signal peptide" evidence="2">
    <location>
        <begin position="1"/>
        <end position="22"/>
    </location>
</feature>
<dbReference type="PANTHER" id="PTHR30203:SF33">
    <property type="entry name" value="BLR4455 PROTEIN"/>
    <property type="match status" value="1"/>
</dbReference>
<evidence type="ECO:0000313" key="4">
    <source>
        <dbReference type="EMBL" id="GLI94162.1"/>
    </source>
</evidence>
<keyword evidence="5" id="KW-1185">Reference proteome</keyword>
<evidence type="ECO:0000256" key="2">
    <source>
        <dbReference type="RuleBase" id="RU362097"/>
    </source>
</evidence>
<comment type="subcellular location">
    <subcellularLocation>
        <location evidence="2">Cell membrane</location>
        <topology evidence="2">Lipid-anchor</topology>
    </subcellularLocation>
</comment>